<accession>A0ABS8C5Y2</accession>
<organism evidence="1 2">
    <name type="scientific">Alishewanella maricola</name>
    <dbReference type="NCBI Taxonomy" id="2795740"/>
    <lineage>
        <taxon>Bacteria</taxon>
        <taxon>Pseudomonadati</taxon>
        <taxon>Pseudomonadota</taxon>
        <taxon>Gammaproteobacteria</taxon>
        <taxon>Alteromonadales</taxon>
        <taxon>Alteromonadaceae</taxon>
        <taxon>Alishewanella</taxon>
    </lineage>
</organism>
<keyword evidence="2" id="KW-1185">Reference proteome</keyword>
<dbReference type="EMBL" id="JAEINI020000009">
    <property type="protein sequence ID" value="MCB5227711.1"/>
    <property type="molecule type" value="Genomic_DNA"/>
</dbReference>
<protein>
    <submittedName>
        <fullName evidence="1">Uncharacterized protein</fullName>
    </submittedName>
</protein>
<dbReference type="Proteomes" id="UP000633814">
    <property type="component" value="Unassembled WGS sequence"/>
</dbReference>
<gene>
    <name evidence="1" type="ORF">JAO78_012905</name>
</gene>
<proteinExistence type="predicted"/>
<sequence>MAVKIAWAINAEGKYCHIKQVENGKACNCHCVDCGEPLIAYNSESSSKTEYFGHEQGSVCQGESVLHKVAKSILSDFASENQSILLPGYYGSSSGADCMGNEIISTYYELEPRIKICRAEAEVRFGNIIIDSVIADASGRQVGIEIYVTNAKSNEDKKKFAQLDFEVVEIDISKVAWNVELEELRSLLIRKANRSWVNDAFVKARCYEVSKQKLPKLIEQKNAKIYGTFKFEIDNLLRNSSRSELPLKPMKSNKFTLLDGKDLTVSKNVAVSRIRNVLFNETGDHATAEADIIVDGNYAKRQVVPVIFSINGVKPKSKIPKLFYQLIFNEEVEVLEFKSYLRGIDKWQDALKKIAKYEVSVANAKIQDERAEKQGFLNNLSSRPCDINFLLCERYSVNLKPADFDEDGWNMPAKLWALFFCEFILPNYQGRACSPAEAASDQIIEDYLNLKSSRVARAKRAQRIRELLLYLYKVELVRALDDNKFYIPSELEAFPKISKLLNSVYKSCWLEPIHLSFYES</sequence>
<evidence type="ECO:0000313" key="1">
    <source>
        <dbReference type="EMBL" id="MCB5227711.1"/>
    </source>
</evidence>
<reference evidence="1 2" key="1">
    <citation type="submission" date="2021-10" db="EMBL/GenBank/DDBJ databases">
        <title>Alishewanella koreense sp. nov. isolated from seawater of southwestern coast in South Korea and the proposal for the reclassification of Rheinheimera perlucida and Rheinheimera tuosuensis as Arsukibacterium perlucida and Arsukibacterium tuosuensis.</title>
        <authorList>
            <person name="Kim K.H."/>
            <person name="Ruan W."/>
            <person name="Kim K.R."/>
            <person name="Baek J.H."/>
            <person name="Jeon C.O."/>
        </authorList>
    </citation>
    <scope>NUCLEOTIDE SEQUENCE [LARGE SCALE GENOMIC DNA]</scope>
    <source>
        <strain evidence="1 2">16-MA</strain>
    </source>
</reference>
<dbReference type="RefSeq" id="WP_226751773.1">
    <property type="nucleotide sequence ID" value="NZ_JAEINI020000009.1"/>
</dbReference>
<name>A0ABS8C5Y2_9ALTE</name>
<evidence type="ECO:0000313" key="2">
    <source>
        <dbReference type="Proteomes" id="UP000633814"/>
    </source>
</evidence>
<comment type="caution">
    <text evidence="1">The sequence shown here is derived from an EMBL/GenBank/DDBJ whole genome shotgun (WGS) entry which is preliminary data.</text>
</comment>